<organism evidence="3 4">
    <name type="scientific">Streptomyces maoxianensis</name>
    <dbReference type="NCBI Taxonomy" id="1459942"/>
    <lineage>
        <taxon>Bacteria</taxon>
        <taxon>Bacillati</taxon>
        <taxon>Actinomycetota</taxon>
        <taxon>Actinomycetes</taxon>
        <taxon>Kitasatosporales</taxon>
        <taxon>Streptomycetaceae</taxon>
        <taxon>Streptomyces</taxon>
    </lineage>
</organism>
<dbReference type="PANTHER" id="PTHR43156:SF2">
    <property type="entry name" value="STAGE II SPORULATION PROTEIN E"/>
    <property type="match status" value="1"/>
</dbReference>
<dbReference type="Gene3D" id="3.30.565.10">
    <property type="entry name" value="Histidine kinase-like ATPase, C-terminal domain"/>
    <property type="match status" value="1"/>
</dbReference>
<name>A0ABV9GCW9_9ACTN</name>
<dbReference type="SUPFAM" id="SSF81606">
    <property type="entry name" value="PP2C-like"/>
    <property type="match status" value="1"/>
</dbReference>
<comment type="caution">
    <text evidence="3">The sequence shown here is derived from an EMBL/GenBank/DDBJ whole genome shotgun (WGS) entry which is preliminary data.</text>
</comment>
<evidence type="ECO:0000259" key="2">
    <source>
        <dbReference type="SMART" id="SM00331"/>
    </source>
</evidence>
<dbReference type="InterPro" id="IPR052016">
    <property type="entry name" value="Bact_Sigma-Reg"/>
</dbReference>
<dbReference type="EMBL" id="JBHSFE010000016">
    <property type="protein sequence ID" value="MFC4610404.1"/>
    <property type="molecule type" value="Genomic_DNA"/>
</dbReference>
<gene>
    <name evidence="3" type="ORF">ACFO9E_21710</name>
</gene>
<evidence type="ECO:0000313" key="3">
    <source>
        <dbReference type="EMBL" id="MFC4610404.1"/>
    </source>
</evidence>
<keyword evidence="4" id="KW-1185">Reference proteome</keyword>
<dbReference type="SUPFAM" id="SSF55781">
    <property type="entry name" value="GAF domain-like"/>
    <property type="match status" value="1"/>
</dbReference>
<dbReference type="Proteomes" id="UP001595993">
    <property type="component" value="Unassembled WGS sequence"/>
</dbReference>
<evidence type="ECO:0000256" key="1">
    <source>
        <dbReference type="ARBA" id="ARBA00022801"/>
    </source>
</evidence>
<dbReference type="Pfam" id="PF01590">
    <property type="entry name" value="GAF"/>
    <property type="match status" value="1"/>
</dbReference>
<dbReference type="CDD" id="cd16936">
    <property type="entry name" value="HATPase_RsbW-like"/>
    <property type="match status" value="1"/>
</dbReference>
<protein>
    <submittedName>
        <fullName evidence="3">SpoIIE family protein phosphatase</fullName>
    </submittedName>
</protein>
<dbReference type="InterPro" id="IPR029016">
    <property type="entry name" value="GAF-like_dom_sf"/>
</dbReference>
<keyword evidence="1" id="KW-0378">Hydrolase</keyword>
<feature type="domain" description="PPM-type phosphatase" evidence="2">
    <location>
        <begin position="100"/>
        <end position="320"/>
    </location>
</feature>
<accession>A0ABV9GCW9</accession>
<sequence length="450" mass="48684">MTTSSPWSATRSWSYLVPKDAHSVMVAPLHARGLTLGAISAWRCGRSDPFTEDEADLMRQIASRGALAIDNARRYTREHRAAVALQQLLLPPATTDTPAAETAGVYLPAGGGAGTSGDWYEAIALPSLRLALVAGDVVGHGIPASATMGRLRTAIQTLADLELEPDELLTRIADLVQRLAAEAPLGDPDDVGATCLYAVYDPVTQRCAIASAGHPPPVLVRPNGTTEVVGISPGPPLAIGGMPYETTTIDLEPGSVLALYTDGLVEQRDRDIDQGLRRLTDTLAASCRPDRALDETGRALLADLTDQAPRDDATLLLARTRAVPAENTAHWEIEADPAAVSKAREWITRQLTTWGLQDLLFTTELIVSELVTNAIRYGRPPMDLRLIRHDVLVCEVTDSSSTQPRLRRAHTTDEGGRGLYLVGQLAERWGCRHGQNRKTIWSEQLIECPR</sequence>
<dbReference type="InterPro" id="IPR036457">
    <property type="entry name" value="PPM-type-like_dom_sf"/>
</dbReference>
<dbReference type="SMART" id="SM00331">
    <property type="entry name" value="PP2C_SIG"/>
    <property type="match status" value="1"/>
</dbReference>
<dbReference type="Gene3D" id="3.30.450.40">
    <property type="match status" value="1"/>
</dbReference>
<dbReference type="Gene3D" id="3.60.40.10">
    <property type="entry name" value="PPM-type phosphatase domain"/>
    <property type="match status" value="1"/>
</dbReference>
<dbReference type="Pfam" id="PF07228">
    <property type="entry name" value="SpoIIE"/>
    <property type="match status" value="1"/>
</dbReference>
<dbReference type="InterPro" id="IPR036890">
    <property type="entry name" value="HATPase_C_sf"/>
</dbReference>
<reference evidence="4" key="1">
    <citation type="journal article" date="2019" name="Int. J. Syst. Evol. Microbiol.">
        <title>The Global Catalogue of Microorganisms (GCM) 10K type strain sequencing project: providing services to taxonomists for standard genome sequencing and annotation.</title>
        <authorList>
            <consortium name="The Broad Institute Genomics Platform"/>
            <consortium name="The Broad Institute Genome Sequencing Center for Infectious Disease"/>
            <person name="Wu L."/>
            <person name="Ma J."/>
        </authorList>
    </citation>
    <scope>NUCLEOTIDE SEQUENCE [LARGE SCALE GENOMIC DNA]</scope>
    <source>
        <strain evidence="4">CGMCC 4.7139</strain>
    </source>
</reference>
<dbReference type="InterPro" id="IPR003594">
    <property type="entry name" value="HATPase_dom"/>
</dbReference>
<proteinExistence type="predicted"/>
<dbReference type="InterPro" id="IPR003018">
    <property type="entry name" value="GAF"/>
</dbReference>
<dbReference type="PANTHER" id="PTHR43156">
    <property type="entry name" value="STAGE II SPORULATION PROTEIN E-RELATED"/>
    <property type="match status" value="1"/>
</dbReference>
<dbReference type="Pfam" id="PF13581">
    <property type="entry name" value="HATPase_c_2"/>
    <property type="match status" value="1"/>
</dbReference>
<dbReference type="RefSeq" id="WP_381198357.1">
    <property type="nucleotide sequence ID" value="NZ_JBHSFE010000016.1"/>
</dbReference>
<dbReference type="SUPFAM" id="SSF55874">
    <property type="entry name" value="ATPase domain of HSP90 chaperone/DNA topoisomerase II/histidine kinase"/>
    <property type="match status" value="1"/>
</dbReference>
<dbReference type="InterPro" id="IPR001932">
    <property type="entry name" value="PPM-type_phosphatase-like_dom"/>
</dbReference>
<evidence type="ECO:0000313" key="4">
    <source>
        <dbReference type="Proteomes" id="UP001595993"/>
    </source>
</evidence>